<protein>
    <submittedName>
        <fullName evidence="1">Uncharacterized protein</fullName>
    </submittedName>
</protein>
<evidence type="ECO:0000313" key="2">
    <source>
        <dbReference type="Proteomes" id="UP000000268"/>
    </source>
</evidence>
<accession>B0C1C1</accession>
<proteinExistence type="predicted"/>
<organism evidence="1 2">
    <name type="scientific">Acaryochloris marina (strain MBIC 11017)</name>
    <dbReference type="NCBI Taxonomy" id="329726"/>
    <lineage>
        <taxon>Bacteria</taxon>
        <taxon>Bacillati</taxon>
        <taxon>Cyanobacteriota</taxon>
        <taxon>Cyanophyceae</taxon>
        <taxon>Acaryochloridales</taxon>
        <taxon>Acaryochloridaceae</taxon>
        <taxon>Acaryochloris</taxon>
    </lineage>
</organism>
<name>B0C1C1_ACAM1</name>
<keyword evidence="2" id="KW-1185">Reference proteome</keyword>
<dbReference type="EMBL" id="CP000828">
    <property type="protein sequence ID" value="ABW29656.1"/>
    <property type="molecule type" value="Genomic_DNA"/>
</dbReference>
<reference evidence="1 2" key="1">
    <citation type="journal article" date="2008" name="Proc. Natl. Acad. Sci. U.S.A.">
        <title>Niche adaptation and genome expansion in the chlorophyll d-producing cyanobacterium Acaryochloris marina.</title>
        <authorList>
            <person name="Swingley W.D."/>
            <person name="Chen M."/>
            <person name="Cheung P.C."/>
            <person name="Conrad A.L."/>
            <person name="Dejesa L.C."/>
            <person name="Hao J."/>
            <person name="Honchak B.M."/>
            <person name="Karbach L.E."/>
            <person name="Kurdoglu A."/>
            <person name="Lahiri S."/>
            <person name="Mastrian S.D."/>
            <person name="Miyashita H."/>
            <person name="Page L."/>
            <person name="Ramakrishna P."/>
            <person name="Satoh S."/>
            <person name="Sattley W.M."/>
            <person name="Shimada Y."/>
            <person name="Taylor H.L."/>
            <person name="Tomo T."/>
            <person name="Tsuchiya T."/>
            <person name="Wang Z.T."/>
            <person name="Raymond J."/>
            <person name="Mimuro M."/>
            <person name="Blankenship R.E."/>
            <person name="Touchman J.W."/>
        </authorList>
    </citation>
    <scope>NUCLEOTIDE SEQUENCE [LARGE SCALE GENOMIC DNA]</scope>
    <source>
        <strain evidence="2">MBIC 11017</strain>
    </source>
</reference>
<dbReference type="AlphaFoldDB" id="B0C1C1"/>
<dbReference type="HOGENOM" id="CLU_2985910_0_0_3"/>
<sequence length="57" mass="6520">MTQNTLPTYGFFQRLPLAIEISPDLLPAITQTLLLEGTSRLGLLRYMILSWQKPDSR</sequence>
<dbReference type="RefSeq" id="WP_012164955.1">
    <property type="nucleotide sequence ID" value="NC_009925.1"/>
</dbReference>
<dbReference type="Proteomes" id="UP000000268">
    <property type="component" value="Chromosome"/>
</dbReference>
<evidence type="ECO:0000313" key="1">
    <source>
        <dbReference type="EMBL" id="ABW29656.1"/>
    </source>
</evidence>
<gene>
    <name evidence="1" type="ordered locus">AM1_4684</name>
</gene>
<dbReference type="KEGG" id="amr:AM1_4684"/>